<comment type="cofactor">
    <cofactor evidence="18">
        <name>Mg(2+)</name>
        <dbReference type="ChEBI" id="CHEBI:18420"/>
    </cofactor>
    <text evidence="18">Binds 1 Mg(2+) ion per subunit.</text>
</comment>
<dbReference type="Gene3D" id="3.90.550.10">
    <property type="entry name" value="Spore Coat Polysaccharide Biosynthesis Protein SpsA, Chain A"/>
    <property type="match status" value="1"/>
</dbReference>
<reference evidence="20 21" key="3">
    <citation type="submission" date="2021-02" db="EMBL/GenBank/DDBJ databases">
        <authorList>
            <person name="Merkel A.Y."/>
        </authorList>
    </citation>
    <scope>NUCLEOTIDE SEQUENCE [LARGE SCALE GENOMIC DNA]</scope>
    <source>
        <strain evidence="20 21">T05b</strain>
    </source>
</reference>
<evidence type="ECO:0000256" key="6">
    <source>
        <dbReference type="ARBA" id="ARBA00022695"/>
    </source>
</evidence>
<feature type="binding site" evidence="18">
    <location>
        <position position="326"/>
    </location>
    <ligand>
        <name>UDP-N-acetyl-alpha-D-glucosamine</name>
        <dbReference type="ChEBI" id="CHEBI:57705"/>
    </ligand>
</feature>
<feature type="binding site" evidence="18">
    <location>
        <position position="165"/>
    </location>
    <ligand>
        <name>UDP-N-acetyl-alpha-D-glucosamine</name>
        <dbReference type="ChEBI" id="CHEBI:57705"/>
    </ligand>
</feature>
<sequence>MNLSIVIMAAGFGTRMKSSLPKVLHPISGHPMLFHILSEATTLSDDIHVVLYHEHEAIKAAMASYFEGITFVLQDHANFPGTGGAIKAAHPKYDTVLVLNGDMPLVQASTLTPLLNHDVAVVMSVFEARNPFGYGRVVLDASSNVARVVEEKDATAQEKALRTVNAGVYVFQKKFLENALPNLRNANAQNEYYLTDLVEIATSQGEAVKAVMVDEEAFMGVNSKLHLAQAETAMQQRLREKWMEEGVSMRLPQTIFLDARARFEGECFLENGVSILGDSTIIASSIKANSVVESSTIVDSTVGPLARIRPHCHIQDSHLGNFVEVKNSTLKGVKAGHLSYLGDASIDEGTNVGCGTITCNYDGKAKHRTQIGKNVFIGSDTQLIAPVVIEDDVLIAAGSTITQNVPTGALAISRAKLSIKAGFFHRFFPTKQ</sequence>
<comment type="subcellular location">
    <subcellularLocation>
        <location evidence="1 18">Cytoplasm</location>
    </subcellularLocation>
</comment>
<evidence type="ECO:0000256" key="17">
    <source>
        <dbReference type="ARBA" id="ARBA00049628"/>
    </source>
</evidence>
<dbReference type="InterPro" id="IPR029044">
    <property type="entry name" value="Nucleotide-diphossugar_trans"/>
</dbReference>
<feature type="binding site" evidence="18">
    <location>
        <position position="222"/>
    </location>
    <ligand>
        <name>Mg(2+)</name>
        <dbReference type="ChEBI" id="CHEBI:18420"/>
    </ligand>
</feature>
<feature type="region of interest" description="Linker" evidence="18">
    <location>
        <begin position="225"/>
        <end position="245"/>
    </location>
</feature>
<comment type="pathway">
    <text evidence="18">Bacterial outer membrane biogenesis; LPS lipid A biosynthesis.</text>
</comment>
<keyword evidence="7 18" id="KW-0479">Metal-binding</keyword>
<comment type="similarity">
    <text evidence="2 18">In the C-terminal section; belongs to the transferase hexapeptide repeat family.</text>
</comment>
<reference evidence="21" key="2">
    <citation type="submission" date="2021-02" db="EMBL/GenBank/DDBJ databases">
        <title>Sulfurospirillum tamanensis sp. nov.</title>
        <authorList>
            <person name="Merkel A.Y."/>
        </authorList>
    </citation>
    <scope>NUCLEOTIDE SEQUENCE [LARGE SCALE GENOMIC DNA]</scope>
    <source>
        <strain evidence="21">T05b</strain>
    </source>
</reference>
<comment type="catalytic activity">
    <reaction evidence="16 18">
        <text>N-acetyl-alpha-D-glucosamine 1-phosphate + UTP + H(+) = UDP-N-acetyl-alpha-D-glucosamine + diphosphate</text>
        <dbReference type="Rhea" id="RHEA:13509"/>
        <dbReference type="ChEBI" id="CHEBI:15378"/>
        <dbReference type="ChEBI" id="CHEBI:33019"/>
        <dbReference type="ChEBI" id="CHEBI:46398"/>
        <dbReference type="ChEBI" id="CHEBI:57705"/>
        <dbReference type="ChEBI" id="CHEBI:57776"/>
        <dbReference type="EC" id="2.7.7.23"/>
    </reaction>
</comment>
<evidence type="ECO:0000256" key="10">
    <source>
        <dbReference type="ARBA" id="ARBA00022960"/>
    </source>
</evidence>
<feature type="binding site" evidence="18">
    <location>
        <begin position="360"/>
        <end position="361"/>
    </location>
    <ligand>
        <name>acetyl-CoA</name>
        <dbReference type="ChEBI" id="CHEBI:57288"/>
    </ligand>
</feature>
<dbReference type="Gene3D" id="2.160.10.10">
    <property type="entry name" value="Hexapeptide repeat proteins"/>
    <property type="match status" value="1"/>
</dbReference>
<comment type="caution">
    <text evidence="20">The sequence shown here is derived from an EMBL/GenBank/DDBJ whole genome shotgun (WGS) entry which is preliminary data.</text>
</comment>
<feature type="binding site" evidence="18">
    <location>
        <position position="340"/>
    </location>
    <ligand>
        <name>UDP-N-acetyl-alpha-D-glucosamine</name>
        <dbReference type="ChEBI" id="CHEBI:57705"/>
    </ligand>
</feature>
<feature type="binding site" evidence="18">
    <location>
        <position position="379"/>
    </location>
    <ligand>
        <name>acetyl-CoA</name>
        <dbReference type="ChEBI" id="CHEBI:57288"/>
    </ligand>
</feature>
<feature type="active site" description="Proton acceptor" evidence="18">
    <location>
        <position position="337"/>
    </location>
</feature>
<organism evidence="20 21">
    <name type="scientific">Sulfurospirillum tamanense</name>
    <dbReference type="NCBI Taxonomy" id="2813362"/>
    <lineage>
        <taxon>Bacteria</taxon>
        <taxon>Pseudomonadati</taxon>
        <taxon>Campylobacterota</taxon>
        <taxon>Epsilonproteobacteria</taxon>
        <taxon>Campylobacterales</taxon>
        <taxon>Sulfurospirillaceae</taxon>
        <taxon>Sulfurospirillum</taxon>
    </lineage>
</organism>
<keyword evidence="13 18" id="KW-0012">Acyltransferase</keyword>
<dbReference type="InterPro" id="IPR005882">
    <property type="entry name" value="Bifunctional_GlmU"/>
</dbReference>
<evidence type="ECO:0000256" key="2">
    <source>
        <dbReference type="ARBA" id="ARBA00007707"/>
    </source>
</evidence>
<dbReference type="RefSeq" id="WP_205459061.1">
    <property type="nucleotide sequence ID" value="NZ_JAFHKK010000013.1"/>
</dbReference>
<feature type="binding site" evidence="18">
    <location>
        <position position="222"/>
    </location>
    <ligand>
        <name>UDP-N-acetyl-alpha-D-glucosamine</name>
        <dbReference type="ChEBI" id="CHEBI:57705"/>
    </ligand>
</feature>
<evidence type="ECO:0000256" key="12">
    <source>
        <dbReference type="ARBA" id="ARBA00023268"/>
    </source>
</evidence>
<dbReference type="InterPro" id="IPR011004">
    <property type="entry name" value="Trimer_LpxA-like_sf"/>
</dbReference>
<evidence type="ECO:0000256" key="15">
    <source>
        <dbReference type="ARBA" id="ARBA00048247"/>
    </source>
</evidence>
<comment type="catalytic activity">
    <reaction evidence="15 18">
        <text>alpha-D-glucosamine 1-phosphate + acetyl-CoA = N-acetyl-alpha-D-glucosamine 1-phosphate + CoA + H(+)</text>
        <dbReference type="Rhea" id="RHEA:13725"/>
        <dbReference type="ChEBI" id="CHEBI:15378"/>
        <dbReference type="ChEBI" id="CHEBI:57287"/>
        <dbReference type="ChEBI" id="CHEBI:57288"/>
        <dbReference type="ChEBI" id="CHEBI:57776"/>
        <dbReference type="ChEBI" id="CHEBI:58516"/>
        <dbReference type="EC" id="2.3.1.157"/>
    </reaction>
</comment>
<feature type="binding site" evidence="18">
    <location>
        <position position="397"/>
    </location>
    <ligand>
        <name>acetyl-CoA</name>
        <dbReference type="ChEBI" id="CHEBI:57288"/>
    </ligand>
</feature>
<evidence type="ECO:0000256" key="3">
    <source>
        <dbReference type="ARBA" id="ARBA00007947"/>
    </source>
</evidence>
<dbReference type="Pfam" id="PF00132">
    <property type="entry name" value="Hexapep"/>
    <property type="match status" value="1"/>
</dbReference>
<dbReference type="Pfam" id="PF12804">
    <property type="entry name" value="NTP_transf_3"/>
    <property type="match status" value="1"/>
</dbReference>
<comment type="pathway">
    <text evidence="18">Nucleotide-sugar biosynthesis; UDP-N-acetyl-alpha-D-glucosamine biosynthesis; UDP-N-acetyl-alpha-D-glucosamine from N-acetyl-alpha-D-glucosamine 1-phosphate: step 1/1.</text>
</comment>
<feature type="region of interest" description="N-acetyltransferase" evidence="18">
    <location>
        <begin position="246"/>
        <end position="432"/>
    </location>
</feature>
<evidence type="ECO:0000256" key="9">
    <source>
        <dbReference type="ARBA" id="ARBA00022842"/>
    </source>
</evidence>
<evidence type="ECO:0000256" key="7">
    <source>
        <dbReference type="ARBA" id="ARBA00022723"/>
    </source>
</evidence>
<comment type="caution">
    <text evidence="18">Lacks conserved residue(s) required for the propagation of feature annotation.</text>
</comment>
<dbReference type="CDD" id="cd02540">
    <property type="entry name" value="GT2_GlmU_N_bac"/>
    <property type="match status" value="1"/>
</dbReference>
<comment type="pathway">
    <text evidence="18">Nucleotide-sugar biosynthesis; UDP-N-acetyl-alpha-D-glucosamine biosynthesis; N-acetyl-alpha-D-glucosamine 1-phosphate from alpha-D-glucosamine 6-phosphate (route II): step 2/2.</text>
</comment>
<feature type="binding site" evidence="18">
    <location>
        <position position="22"/>
    </location>
    <ligand>
        <name>UDP-N-acetyl-alpha-D-glucosamine</name>
        <dbReference type="ChEBI" id="CHEBI:57705"/>
    </ligand>
</feature>
<keyword evidence="5 18" id="KW-0808">Transferase</keyword>
<dbReference type="InterPro" id="IPR025877">
    <property type="entry name" value="MobA-like_NTP_Trfase"/>
</dbReference>
<evidence type="ECO:0000256" key="11">
    <source>
        <dbReference type="ARBA" id="ARBA00022984"/>
    </source>
</evidence>
<dbReference type="EC" id="2.3.1.157" evidence="18"/>
<keyword evidence="10 18" id="KW-0133">Cell shape</keyword>
<evidence type="ECO:0000313" key="20">
    <source>
        <dbReference type="EMBL" id="MBN2964510.1"/>
    </source>
</evidence>
<dbReference type="InterPro" id="IPR018357">
    <property type="entry name" value="Hexapep_transf_CS"/>
</dbReference>
<dbReference type="PANTHER" id="PTHR43584">
    <property type="entry name" value="NUCLEOTIDYL TRANSFERASE"/>
    <property type="match status" value="1"/>
</dbReference>
<accession>A0ABS2WS93</accession>
<name>A0ABS2WS93_9BACT</name>
<evidence type="ECO:0000256" key="18">
    <source>
        <dbReference type="HAMAP-Rule" id="MF_01631"/>
    </source>
</evidence>
<keyword evidence="12 18" id="KW-0511">Multifunctional enzyme</keyword>
<evidence type="ECO:0000256" key="4">
    <source>
        <dbReference type="ARBA" id="ARBA00022490"/>
    </source>
</evidence>
<evidence type="ECO:0000256" key="5">
    <source>
        <dbReference type="ARBA" id="ARBA00022679"/>
    </source>
</evidence>
<proteinExistence type="inferred from homology"/>
<comment type="similarity">
    <text evidence="3 18">In the N-terminal section; belongs to the N-acetylglucosamine-1-phosphate uridyltransferase family.</text>
</comment>
<feature type="binding site" evidence="18">
    <location>
        <position position="309"/>
    </location>
    <ligand>
        <name>UDP-N-acetyl-alpha-D-glucosamine</name>
        <dbReference type="ChEBI" id="CHEBI:57705"/>
    </ligand>
</feature>
<dbReference type="EC" id="2.7.7.23" evidence="18"/>
<keyword evidence="9 18" id="KW-0460">Magnesium</keyword>
<keyword evidence="4 18" id="KW-0963">Cytoplasm</keyword>
<reference evidence="20 21" key="1">
    <citation type="submission" date="2021-02" db="EMBL/GenBank/DDBJ databases">
        <title>Sulfurospirillum tamanensis sp. nov.</title>
        <authorList>
            <person name="Frolova A."/>
            <person name="Merkel A."/>
            <person name="Slobodkin A."/>
        </authorList>
    </citation>
    <scope>NUCLEOTIDE SEQUENCE [LARGE SCALE GENOMIC DNA]</scope>
    <source>
        <strain evidence="20 21">T05b</strain>
    </source>
</reference>
<evidence type="ECO:0000256" key="13">
    <source>
        <dbReference type="ARBA" id="ARBA00023315"/>
    </source>
</evidence>
<evidence type="ECO:0000256" key="8">
    <source>
        <dbReference type="ARBA" id="ARBA00022737"/>
    </source>
</evidence>
<feature type="domain" description="MobA-like NTP transferase" evidence="19">
    <location>
        <begin position="6"/>
        <end position="144"/>
    </location>
</feature>
<dbReference type="Proteomes" id="UP000703590">
    <property type="component" value="Unassembled WGS sequence"/>
</dbReference>
<evidence type="ECO:0000256" key="14">
    <source>
        <dbReference type="ARBA" id="ARBA00023316"/>
    </source>
</evidence>
<dbReference type="InterPro" id="IPR001451">
    <property type="entry name" value="Hexapep"/>
</dbReference>
<comment type="subunit">
    <text evidence="18">Homotrimer.</text>
</comment>
<dbReference type="PANTHER" id="PTHR43584:SF3">
    <property type="entry name" value="BIFUNCTIONAL PROTEIN GLMU"/>
    <property type="match status" value="1"/>
</dbReference>
<keyword evidence="8 18" id="KW-0677">Repeat</keyword>
<feature type="region of interest" description="Pyrophosphorylase" evidence="18">
    <location>
        <begin position="1"/>
        <end position="224"/>
    </location>
</feature>
<dbReference type="NCBIfam" id="TIGR01173">
    <property type="entry name" value="glmU"/>
    <property type="match status" value="1"/>
</dbReference>
<dbReference type="GO" id="GO:0003977">
    <property type="term" value="F:UDP-N-acetylglucosamine diphosphorylase activity"/>
    <property type="evidence" value="ECO:0007669"/>
    <property type="project" value="UniProtKB-EC"/>
</dbReference>
<evidence type="ECO:0000313" key="21">
    <source>
        <dbReference type="Proteomes" id="UP000703590"/>
    </source>
</evidence>
<dbReference type="EMBL" id="JAFHKK010000013">
    <property type="protein sequence ID" value="MBN2964510.1"/>
    <property type="molecule type" value="Genomic_DNA"/>
</dbReference>
<protein>
    <recommendedName>
        <fullName evidence="18">Bifunctional protein GlmU</fullName>
    </recommendedName>
    <domain>
        <recommendedName>
            <fullName evidence="18">UDP-N-acetylglucosamine pyrophosphorylase</fullName>
            <ecNumber evidence="18">2.7.7.23</ecNumber>
        </recommendedName>
        <alternativeName>
            <fullName evidence="18">N-acetylglucosamine-1-phosphate uridyltransferase</fullName>
        </alternativeName>
    </domain>
    <domain>
        <recommendedName>
            <fullName evidence="18">Glucosamine-1-phosphate N-acetyltransferase</fullName>
            <ecNumber evidence="18">2.3.1.157</ecNumber>
        </recommendedName>
    </domain>
</protein>
<dbReference type="SUPFAM" id="SSF53448">
    <property type="entry name" value="Nucleotide-diphospho-sugar transferases"/>
    <property type="match status" value="1"/>
</dbReference>
<comment type="function">
    <text evidence="17 18">Catalyzes the last two sequential reactions in the de novo biosynthetic pathway for UDP-N-acetylglucosamine (UDP-GlcNAc). The C-terminal domain catalyzes the transfer of acetyl group from acetyl coenzyme A to glucosamine-1-phosphate (GlcN-1-P) to produce N-acetylglucosamine-1-phosphate (GlcNAc-1-P), which is converted into UDP-GlcNAc by the transfer of uridine 5-monophosphate (from uridine 5-triphosphate), a reaction catalyzed by the N-terminal domain.</text>
</comment>
<dbReference type="PROSITE" id="PS00101">
    <property type="entry name" value="HEXAPEP_TRANSFERASES"/>
    <property type="match status" value="1"/>
</dbReference>
<keyword evidence="14 18" id="KW-0961">Cell wall biogenesis/degradation</keyword>
<gene>
    <name evidence="18 20" type="primary">glmU</name>
    <name evidence="20" type="ORF">JWV37_06940</name>
</gene>
<evidence type="ECO:0000256" key="1">
    <source>
        <dbReference type="ARBA" id="ARBA00004496"/>
    </source>
</evidence>
<keyword evidence="6 18" id="KW-0548">Nucleotidyltransferase</keyword>
<feature type="binding site" evidence="18">
    <location>
        <begin position="81"/>
        <end position="82"/>
    </location>
    <ligand>
        <name>UDP-N-acetyl-alpha-D-glucosamine</name>
        <dbReference type="ChEBI" id="CHEBI:57705"/>
    </ligand>
</feature>
<dbReference type="SUPFAM" id="SSF51161">
    <property type="entry name" value="Trimeric LpxA-like enzymes"/>
    <property type="match status" value="1"/>
</dbReference>
<evidence type="ECO:0000259" key="19">
    <source>
        <dbReference type="Pfam" id="PF12804"/>
    </source>
</evidence>
<keyword evidence="11 18" id="KW-0573">Peptidoglycan synthesis</keyword>
<keyword evidence="21" id="KW-1185">Reference proteome</keyword>
<feature type="binding site" evidence="18">
    <location>
        <position position="135"/>
    </location>
    <ligand>
        <name>UDP-N-acetyl-alpha-D-glucosamine</name>
        <dbReference type="ChEBI" id="CHEBI:57705"/>
    </ligand>
</feature>
<feature type="binding site" evidence="18">
    <location>
        <position position="351"/>
    </location>
    <ligand>
        <name>UDP-N-acetyl-alpha-D-glucosamine</name>
        <dbReference type="ChEBI" id="CHEBI:57705"/>
    </ligand>
</feature>
<feature type="binding site" evidence="18">
    <location>
        <position position="414"/>
    </location>
    <ligand>
        <name>acetyl-CoA</name>
        <dbReference type="ChEBI" id="CHEBI:57288"/>
    </ligand>
</feature>
<dbReference type="InterPro" id="IPR050065">
    <property type="entry name" value="GlmU-like"/>
</dbReference>
<evidence type="ECO:0000256" key="16">
    <source>
        <dbReference type="ARBA" id="ARBA00048493"/>
    </source>
</evidence>
<dbReference type="InterPro" id="IPR038009">
    <property type="entry name" value="GlmU_C_LbH"/>
</dbReference>
<feature type="binding site" evidence="18">
    <location>
        <position position="102"/>
    </location>
    <ligand>
        <name>Mg(2+)</name>
        <dbReference type="ChEBI" id="CHEBI:18420"/>
    </ligand>
</feature>
<dbReference type="HAMAP" id="MF_01631">
    <property type="entry name" value="GlmU"/>
    <property type="match status" value="1"/>
</dbReference>
<dbReference type="CDD" id="cd03353">
    <property type="entry name" value="LbH_GlmU_C"/>
    <property type="match status" value="1"/>
</dbReference>
<feature type="binding site" evidence="18">
    <location>
        <position position="150"/>
    </location>
    <ligand>
        <name>UDP-N-acetyl-alpha-D-glucosamine</name>
        <dbReference type="ChEBI" id="CHEBI:57705"/>
    </ligand>
</feature>
<dbReference type="NCBIfam" id="NF010939">
    <property type="entry name" value="PRK14359.1"/>
    <property type="match status" value="1"/>
</dbReference>